<dbReference type="Proteomes" id="UP000248966">
    <property type="component" value="Unassembled WGS sequence"/>
</dbReference>
<dbReference type="EMBL" id="PYAC01000043">
    <property type="protein sequence ID" value="RAO08975.1"/>
    <property type="molecule type" value="Genomic_DNA"/>
</dbReference>
<accession>A0A328N4Z5</accession>
<dbReference type="SMART" id="SM00857">
    <property type="entry name" value="Resolvase"/>
    <property type="match status" value="1"/>
</dbReference>
<sequence length="121" mass="13449">METFCLARGLAVHEWVSEIGGGMDLLRPKLLNVMSRVKAGQVSTLVIAHEDRLARFGFDYLAYEAEVAGCELLVTNQESLSPREEMVADLLSIVHSFSGRLHGLRRYEKPMKTDDLTGGAR</sequence>
<gene>
    <name evidence="2" type="ORF">LAH08_05334</name>
    <name evidence="3" type="ORF">MED15_06439</name>
</gene>
<dbReference type="SUPFAM" id="SSF53041">
    <property type="entry name" value="Resolvase-like"/>
    <property type="match status" value="1"/>
</dbReference>
<name>A0A328N4Z5_9ACTN</name>
<dbReference type="InterPro" id="IPR006119">
    <property type="entry name" value="Resolv_N"/>
</dbReference>
<reference evidence="4 5" key="1">
    <citation type="submission" date="2018-03" db="EMBL/GenBank/DDBJ databases">
        <title>Defining the species Micromonospora saelicesensis and Micromonospora noduli under the framework of genomics.</title>
        <authorList>
            <person name="Riesco R."/>
            <person name="Trujillo M.E."/>
        </authorList>
    </citation>
    <scope>NUCLEOTIDE SEQUENCE [LARGE SCALE GENOMIC DNA]</scope>
    <source>
        <strain evidence="2 4">LAH08</strain>
        <strain evidence="3 5">MED15</strain>
    </source>
</reference>
<dbReference type="AlphaFoldDB" id="A0A328N4Z5"/>
<organism evidence="2 4">
    <name type="scientific">Micromonospora noduli</name>
    <dbReference type="NCBI Taxonomy" id="709876"/>
    <lineage>
        <taxon>Bacteria</taxon>
        <taxon>Bacillati</taxon>
        <taxon>Actinomycetota</taxon>
        <taxon>Actinomycetes</taxon>
        <taxon>Micromonosporales</taxon>
        <taxon>Micromonosporaceae</taxon>
        <taxon>Micromonospora</taxon>
    </lineage>
</organism>
<dbReference type="EMBL" id="PYAA01000033">
    <property type="protein sequence ID" value="RAN96591.1"/>
    <property type="molecule type" value="Genomic_DNA"/>
</dbReference>
<dbReference type="Gene3D" id="3.40.50.1390">
    <property type="entry name" value="Resolvase, N-terminal catalytic domain"/>
    <property type="match status" value="1"/>
</dbReference>
<feature type="domain" description="Resolvase/invertase-type recombinase catalytic" evidence="1">
    <location>
        <begin position="1"/>
        <end position="101"/>
    </location>
</feature>
<keyword evidence="5" id="KW-1185">Reference proteome</keyword>
<dbReference type="InterPro" id="IPR048046">
    <property type="entry name" value="Transpos_IS607"/>
</dbReference>
<dbReference type="Proteomes" id="UP000249045">
    <property type="component" value="Unassembled WGS sequence"/>
</dbReference>
<comment type="caution">
    <text evidence="2">The sequence shown here is derived from an EMBL/GenBank/DDBJ whole genome shotgun (WGS) entry which is preliminary data.</text>
</comment>
<evidence type="ECO:0000313" key="2">
    <source>
        <dbReference type="EMBL" id="RAN96591.1"/>
    </source>
</evidence>
<dbReference type="Gene3D" id="1.10.287.2170">
    <property type="match status" value="1"/>
</dbReference>
<dbReference type="GO" id="GO:0003677">
    <property type="term" value="F:DNA binding"/>
    <property type="evidence" value="ECO:0007669"/>
    <property type="project" value="InterPro"/>
</dbReference>
<proteinExistence type="predicted"/>
<evidence type="ECO:0000259" key="1">
    <source>
        <dbReference type="SMART" id="SM00857"/>
    </source>
</evidence>
<evidence type="ECO:0000313" key="4">
    <source>
        <dbReference type="Proteomes" id="UP000248966"/>
    </source>
</evidence>
<dbReference type="InterPro" id="IPR051491">
    <property type="entry name" value="Recombinase/Transposase-rel"/>
</dbReference>
<dbReference type="PANTHER" id="PTHR36172:SF1">
    <property type="entry name" value="RESOLVASE-RELATED"/>
    <property type="match status" value="1"/>
</dbReference>
<dbReference type="GO" id="GO:0000150">
    <property type="term" value="F:DNA strand exchange activity"/>
    <property type="evidence" value="ECO:0007669"/>
    <property type="project" value="InterPro"/>
</dbReference>
<evidence type="ECO:0000313" key="3">
    <source>
        <dbReference type="EMBL" id="RAO08975.1"/>
    </source>
</evidence>
<dbReference type="PANTHER" id="PTHR36172">
    <property type="match status" value="1"/>
</dbReference>
<dbReference type="NCBIfam" id="NF033518">
    <property type="entry name" value="transpos_IS607"/>
    <property type="match status" value="1"/>
</dbReference>
<evidence type="ECO:0000313" key="5">
    <source>
        <dbReference type="Proteomes" id="UP000249045"/>
    </source>
</evidence>
<protein>
    <recommendedName>
        <fullName evidence="1">Resolvase/invertase-type recombinase catalytic domain-containing protein</fullName>
    </recommendedName>
</protein>
<dbReference type="InterPro" id="IPR036162">
    <property type="entry name" value="Resolvase-like_N_sf"/>
</dbReference>
<dbReference type="Pfam" id="PF00239">
    <property type="entry name" value="Resolvase"/>
    <property type="match status" value="1"/>
</dbReference>